<dbReference type="Gene3D" id="3.40.50.300">
    <property type="entry name" value="P-loop containing nucleotide triphosphate hydrolases"/>
    <property type="match status" value="1"/>
</dbReference>
<evidence type="ECO:0000256" key="3">
    <source>
        <dbReference type="ARBA" id="ARBA00022519"/>
    </source>
</evidence>
<keyword evidence="2" id="KW-1003">Cell membrane</keyword>
<dbReference type="KEGG" id="ful:C4N20_10000"/>
<keyword evidence="1" id="KW-0813">Transport</keyword>
<keyword evidence="3" id="KW-0997">Cell inner membrane</keyword>
<reference evidence="9 10" key="1">
    <citation type="submission" date="2018-06" db="EMBL/GenBank/DDBJ databases">
        <authorList>
            <consortium name="Pathogen Informatics"/>
            <person name="Doyle S."/>
        </authorList>
    </citation>
    <scope>NUCLEOTIDE SEQUENCE [LARGE SCALE GENOMIC DNA]</scope>
    <source>
        <strain evidence="9 10">NCTC12112</strain>
    </source>
</reference>
<dbReference type="SUPFAM" id="SSF50331">
    <property type="entry name" value="MOP-like"/>
    <property type="match status" value="1"/>
</dbReference>
<organism evidence="9 10">
    <name type="scientific">Fusobacterium ulcerans</name>
    <dbReference type="NCBI Taxonomy" id="861"/>
    <lineage>
        <taxon>Bacteria</taxon>
        <taxon>Fusobacteriati</taxon>
        <taxon>Fusobacteriota</taxon>
        <taxon>Fusobacteriia</taxon>
        <taxon>Fusobacteriales</taxon>
        <taxon>Fusobacteriaceae</taxon>
        <taxon>Fusobacterium</taxon>
    </lineage>
</organism>
<dbReference type="PROSITE" id="PS00211">
    <property type="entry name" value="ABC_TRANSPORTER_1"/>
    <property type="match status" value="1"/>
</dbReference>
<dbReference type="GeneID" id="78455144"/>
<dbReference type="Proteomes" id="UP000249008">
    <property type="component" value="Chromosome 1"/>
</dbReference>
<dbReference type="GO" id="GO:0016887">
    <property type="term" value="F:ATP hydrolysis activity"/>
    <property type="evidence" value="ECO:0007669"/>
    <property type="project" value="InterPro"/>
</dbReference>
<gene>
    <name evidence="9" type="primary">potA_2</name>
    <name evidence="9" type="ORF">NCTC12112_00553</name>
</gene>
<feature type="domain" description="ABC transporter" evidence="8">
    <location>
        <begin position="4"/>
        <end position="234"/>
    </location>
</feature>
<dbReference type="PROSITE" id="PS50893">
    <property type="entry name" value="ABC_TRANSPORTER_2"/>
    <property type="match status" value="1"/>
</dbReference>
<dbReference type="InterPro" id="IPR050093">
    <property type="entry name" value="ABC_SmlMolc_Importer"/>
</dbReference>
<name>A0AAX2J8I4_9FUSO</name>
<evidence type="ECO:0000313" key="9">
    <source>
        <dbReference type="EMBL" id="SQJ00199.1"/>
    </source>
</evidence>
<dbReference type="InterPro" id="IPR027417">
    <property type="entry name" value="P-loop_NTPase"/>
</dbReference>
<dbReference type="GO" id="GO:0043190">
    <property type="term" value="C:ATP-binding cassette (ABC) transporter complex"/>
    <property type="evidence" value="ECO:0007669"/>
    <property type="project" value="InterPro"/>
</dbReference>
<dbReference type="GO" id="GO:0005524">
    <property type="term" value="F:ATP binding"/>
    <property type="evidence" value="ECO:0007669"/>
    <property type="project" value="UniProtKB-KW"/>
</dbReference>
<dbReference type="EC" id="3.6.3.31" evidence="9"/>
<evidence type="ECO:0000256" key="6">
    <source>
        <dbReference type="ARBA" id="ARBA00022967"/>
    </source>
</evidence>
<dbReference type="InterPro" id="IPR017871">
    <property type="entry name" value="ABC_transporter-like_CS"/>
</dbReference>
<keyword evidence="5 9" id="KW-0067">ATP-binding</keyword>
<evidence type="ECO:0000313" key="10">
    <source>
        <dbReference type="Proteomes" id="UP000249008"/>
    </source>
</evidence>
<dbReference type="FunFam" id="3.40.50.300:FF:000425">
    <property type="entry name" value="Probable ABC transporter, ATP-binding subunit"/>
    <property type="match status" value="1"/>
</dbReference>
<dbReference type="EMBL" id="LS483487">
    <property type="protein sequence ID" value="SQJ00199.1"/>
    <property type="molecule type" value="Genomic_DNA"/>
</dbReference>
<evidence type="ECO:0000256" key="7">
    <source>
        <dbReference type="ARBA" id="ARBA00023136"/>
    </source>
</evidence>
<sequence length="321" mass="36855">MPYLAIKKVKKQFNKVEVLKGIDLEIEKGEFICFLGPSGCGKTTLLRIIAGLEKLDSGNILINEKEITTLEPSQRNLSMVFQSYALFPNMTVFENIEYGLKKKIKDKQQRKEKIMEVLKMVGLDHIISKYPDEMSGGQQQRVSLARALALEPNILLLDEPLSALDAKVRESLRKEIREIQQKLKITTIMVTHDQEEALTMGDKIAIINGGEIVQFGTPEEIYSKPKDIFVADFIGKINFITDKNNDIYTVRPEDVEYFTEEKEETHRGVIKNIEFRGAFYRITLELFGDNIYIDILSKEKEKLNLKINDSLYIKLNEKNSI</sequence>
<dbReference type="InterPro" id="IPR008995">
    <property type="entry name" value="Mo/tungstate-bd_C_term_dom"/>
</dbReference>
<evidence type="ECO:0000259" key="8">
    <source>
        <dbReference type="PROSITE" id="PS50893"/>
    </source>
</evidence>
<evidence type="ECO:0000256" key="5">
    <source>
        <dbReference type="ARBA" id="ARBA00022840"/>
    </source>
</evidence>
<dbReference type="PANTHER" id="PTHR42781">
    <property type="entry name" value="SPERMIDINE/PUTRESCINE IMPORT ATP-BINDING PROTEIN POTA"/>
    <property type="match status" value="1"/>
</dbReference>
<dbReference type="InterPro" id="IPR003593">
    <property type="entry name" value="AAA+_ATPase"/>
</dbReference>
<dbReference type="InterPro" id="IPR013611">
    <property type="entry name" value="Transp-assoc_OB_typ2"/>
</dbReference>
<dbReference type="Pfam" id="PF08402">
    <property type="entry name" value="TOBE_2"/>
    <property type="match status" value="1"/>
</dbReference>
<keyword evidence="6" id="KW-1278">Translocase</keyword>
<keyword evidence="4" id="KW-0547">Nucleotide-binding</keyword>
<keyword evidence="9" id="KW-0378">Hydrolase</keyword>
<accession>A0AAX2J8I4</accession>
<evidence type="ECO:0000256" key="1">
    <source>
        <dbReference type="ARBA" id="ARBA00022448"/>
    </source>
</evidence>
<dbReference type="SMART" id="SM00382">
    <property type="entry name" value="AAA"/>
    <property type="match status" value="1"/>
</dbReference>
<keyword evidence="7" id="KW-0472">Membrane</keyword>
<evidence type="ECO:0000256" key="4">
    <source>
        <dbReference type="ARBA" id="ARBA00022741"/>
    </source>
</evidence>
<dbReference type="AlphaFoldDB" id="A0AAX2J8I4"/>
<dbReference type="InterPro" id="IPR003439">
    <property type="entry name" value="ABC_transporter-like_ATP-bd"/>
</dbReference>
<protein>
    <submittedName>
        <fullName evidence="9">Spermidine/putrescine import ATP-binding protein PotA</fullName>
        <ecNumber evidence="9">3.6.3.31</ecNumber>
    </submittedName>
</protein>
<dbReference type="RefSeq" id="WP_005978226.1">
    <property type="nucleotide sequence ID" value="NZ_BAABXY010000001.1"/>
</dbReference>
<dbReference type="GO" id="GO:0015697">
    <property type="term" value="P:quaternary ammonium group transport"/>
    <property type="evidence" value="ECO:0007669"/>
    <property type="project" value="UniProtKB-ARBA"/>
</dbReference>
<dbReference type="SUPFAM" id="SSF52540">
    <property type="entry name" value="P-loop containing nucleoside triphosphate hydrolases"/>
    <property type="match status" value="1"/>
</dbReference>
<evidence type="ECO:0000256" key="2">
    <source>
        <dbReference type="ARBA" id="ARBA00022475"/>
    </source>
</evidence>
<dbReference type="GO" id="GO:0022857">
    <property type="term" value="F:transmembrane transporter activity"/>
    <property type="evidence" value="ECO:0007669"/>
    <property type="project" value="InterPro"/>
</dbReference>
<dbReference type="Pfam" id="PF00005">
    <property type="entry name" value="ABC_tran"/>
    <property type="match status" value="1"/>
</dbReference>
<dbReference type="PANTHER" id="PTHR42781:SF5">
    <property type="entry name" value="PUTRESCINE TRANSPORT ATP-BINDING PROTEIN POTG"/>
    <property type="match status" value="1"/>
</dbReference>
<proteinExistence type="predicted"/>